<dbReference type="EMBL" id="CP144101">
    <property type="protein sequence ID" value="WWC88313.1"/>
    <property type="molecule type" value="Genomic_DNA"/>
</dbReference>
<evidence type="ECO:0000256" key="2">
    <source>
        <dbReference type="SAM" id="MobiDB-lite"/>
    </source>
</evidence>
<proteinExistence type="inferred from homology"/>
<dbReference type="Proteomes" id="UP001355207">
    <property type="component" value="Chromosome 4"/>
</dbReference>
<dbReference type="PANTHER" id="PTHR15323:SF6">
    <property type="entry name" value="CELL DIVISION CYCLE PROTEIN 123 HOMOLOG"/>
    <property type="match status" value="1"/>
</dbReference>
<evidence type="ECO:0000313" key="3">
    <source>
        <dbReference type="EMBL" id="WWC88313.1"/>
    </source>
</evidence>
<organism evidence="3 4">
    <name type="scientific">Kwoniella dendrophila CBS 6074</name>
    <dbReference type="NCBI Taxonomy" id="1295534"/>
    <lineage>
        <taxon>Eukaryota</taxon>
        <taxon>Fungi</taxon>
        <taxon>Dikarya</taxon>
        <taxon>Basidiomycota</taxon>
        <taxon>Agaricomycotina</taxon>
        <taxon>Tremellomycetes</taxon>
        <taxon>Tremellales</taxon>
        <taxon>Cryptococcaceae</taxon>
        <taxon>Kwoniella</taxon>
    </lineage>
</organism>
<accession>A0AAX4JU19</accession>
<feature type="compositionally biased region" description="Polar residues" evidence="2">
    <location>
        <begin position="75"/>
        <end position="92"/>
    </location>
</feature>
<feature type="compositionally biased region" description="Low complexity" evidence="2">
    <location>
        <begin position="93"/>
        <end position="108"/>
    </location>
</feature>
<keyword evidence="4" id="KW-1185">Reference proteome</keyword>
<dbReference type="InterPro" id="IPR009772">
    <property type="entry name" value="CDC123"/>
</dbReference>
<dbReference type="AlphaFoldDB" id="A0AAX4JU19"/>
<dbReference type="RefSeq" id="XP_066075076.1">
    <property type="nucleotide sequence ID" value="XM_066218979.1"/>
</dbReference>
<dbReference type="GeneID" id="91093891"/>
<gene>
    <name evidence="3" type="ORF">L201_003221</name>
</gene>
<evidence type="ECO:0000256" key="1">
    <source>
        <dbReference type="ARBA" id="ARBA00011047"/>
    </source>
</evidence>
<dbReference type="PANTHER" id="PTHR15323">
    <property type="entry name" value="D123 PROTEIN"/>
    <property type="match status" value="1"/>
</dbReference>
<reference evidence="3 4" key="1">
    <citation type="submission" date="2024-01" db="EMBL/GenBank/DDBJ databases">
        <title>Comparative genomics of Cryptococcus and Kwoniella reveals pathogenesis evolution and contrasting modes of karyotype evolution via chromosome fusion or intercentromeric recombination.</title>
        <authorList>
            <person name="Coelho M.A."/>
            <person name="David-Palma M."/>
            <person name="Shea T."/>
            <person name="Bowers K."/>
            <person name="McGinley-Smith S."/>
            <person name="Mohammad A.W."/>
            <person name="Gnirke A."/>
            <person name="Yurkov A.M."/>
            <person name="Nowrousian M."/>
            <person name="Sun S."/>
            <person name="Cuomo C.A."/>
            <person name="Heitman J."/>
        </authorList>
    </citation>
    <scope>NUCLEOTIDE SEQUENCE [LARGE SCALE GENOMIC DNA]</scope>
    <source>
        <strain evidence="3 4">CBS 6074</strain>
    </source>
</reference>
<sequence>MPVPIPQMATLELFPQLTRGQIEAARTSSWLDTFEDITFPSTIIDLEELGEAEEFLRWIEADSIFLPEGSEGRFHTQTLNSTQQPVTRQRPNSNASYSSSSSSSSSTSEAPIYNLPKLNAAIREVLEKYDGAVFPKLNWTAPKDAAFILPQTASGPLHCTSPSDVYLLLKSSDFISHDLDPERAYSGCEEHSMADSNQPKLELVLKRFEEVIPSREIRCFVRNNILIGITQRDNVFYDHLQSEETRIKISDTVRAFWEDEIRENYTGRDDYIFDLYLSPNLSSAKIIDFQPYRLSVDSLLFTYEELLSILETSLEPISSPGQDTKQDRLPIFKIIDCKSHPSVSRNAPTYQSNMMPLEMIELSQGRSMEEFKDAWDQAVAQGMTS</sequence>
<evidence type="ECO:0000313" key="4">
    <source>
        <dbReference type="Proteomes" id="UP001355207"/>
    </source>
</evidence>
<comment type="similarity">
    <text evidence="1">Belongs to the CDC123 family.</text>
</comment>
<dbReference type="Pfam" id="PF07065">
    <property type="entry name" value="D123"/>
    <property type="match status" value="1"/>
</dbReference>
<name>A0AAX4JU19_9TREE</name>
<feature type="region of interest" description="Disordered" evidence="2">
    <location>
        <begin position="75"/>
        <end position="110"/>
    </location>
</feature>
<protein>
    <recommendedName>
        <fullName evidence="5">Cell division cycle protein 123</fullName>
    </recommendedName>
</protein>
<dbReference type="GO" id="GO:0005737">
    <property type="term" value="C:cytoplasm"/>
    <property type="evidence" value="ECO:0007669"/>
    <property type="project" value="TreeGrafter"/>
</dbReference>
<evidence type="ECO:0008006" key="5">
    <source>
        <dbReference type="Google" id="ProtNLM"/>
    </source>
</evidence>